<gene>
    <name evidence="1" type="ORF">CKAH01_05630</name>
</gene>
<organism evidence="1 2">
    <name type="scientific">Colletotrichum kahawae</name>
    <name type="common">Coffee berry disease fungus</name>
    <dbReference type="NCBI Taxonomy" id="34407"/>
    <lineage>
        <taxon>Eukaryota</taxon>
        <taxon>Fungi</taxon>
        <taxon>Dikarya</taxon>
        <taxon>Ascomycota</taxon>
        <taxon>Pezizomycotina</taxon>
        <taxon>Sordariomycetes</taxon>
        <taxon>Hypocreomycetidae</taxon>
        <taxon>Glomerellales</taxon>
        <taxon>Glomerellaceae</taxon>
        <taxon>Colletotrichum</taxon>
        <taxon>Colletotrichum gloeosporioides species complex</taxon>
    </lineage>
</organism>
<evidence type="ECO:0000313" key="1">
    <source>
        <dbReference type="EMBL" id="KAK2758582.1"/>
    </source>
</evidence>
<sequence length="187" mass="20470">MRFWAPLAPESRPKSRLPSLPAFLRILRSTTYLVSSWVTGGMWLKSSYRGGEAGVDRAGFGTMATSSLRLYRAGLAPPSGVASDAMQKEPHGCSALSPLLLGKSTYFDKDSDSATLAPSPLASTPSPYKRLRLANTNVPKAKIITLKDLCVTFIVSADLPFTYFENVFLQQIFQYHSTEVASEVLWS</sequence>
<keyword evidence="2" id="KW-1185">Reference proteome</keyword>
<dbReference type="Proteomes" id="UP001281614">
    <property type="component" value="Unassembled WGS sequence"/>
</dbReference>
<name>A0AAD9YD43_COLKA</name>
<reference evidence="1" key="1">
    <citation type="submission" date="2023-02" db="EMBL/GenBank/DDBJ databases">
        <title>Colletotrichum kahawae CIFC_Que2 genome sequencing and assembly.</title>
        <authorList>
            <person name="Baroncelli R."/>
        </authorList>
    </citation>
    <scope>NUCLEOTIDE SEQUENCE</scope>
    <source>
        <strain evidence="1">CIFC_Que2</strain>
    </source>
</reference>
<comment type="caution">
    <text evidence="1">The sequence shown here is derived from an EMBL/GenBank/DDBJ whole genome shotgun (WGS) entry which is preliminary data.</text>
</comment>
<evidence type="ECO:0000313" key="2">
    <source>
        <dbReference type="Proteomes" id="UP001281614"/>
    </source>
</evidence>
<dbReference type="AlphaFoldDB" id="A0AAD9YD43"/>
<dbReference type="EMBL" id="VYYT01000189">
    <property type="protein sequence ID" value="KAK2758582.1"/>
    <property type="molecule type" value="Genomic_DNA"/>
</dbReference>
<proteinExistence type="predicted"/>
<protein>
    <submittedName>
        <fullName evidence="1">Uncharacterized protein</fullName>
    </submittedName>
</protein>
<accession>A0AAD9YD43</accession>